<dbReference type="InterPro" id="IPR013819">
    <property type="entry name" value="LipOase_C"/>
</dbReference>
<dbReference type="Gene3D" id="1.20.245.10">
    <property type="entry name" value="Lipoxygenase-1, Domain 5"/>
    <property type="match status" value="1"/>
</dbReference>
<reference evidence="3 4" key="1">
    <citation type="submission" date="2019-03" db="EMBL/GenBank/DDBJ databases">
        <authorList>
            <person name="Gaulin E."/>
            <person name="Dumas B."/>
        </authorList>
    </citation>
    <scope>NUCLEOTIDE SEQUENCE [LARGE SCALE GENOMIC DNA]</scope>
    <source>
        <strain evidence="3">CBS 568.67</strain>
    </source>
</reference>
<dbReference type="SUPFAM" id="SSF48484">
    <property type="entry name" value="Lipoxigenase"/>
    <property type="match status" value="1"/>
</dbReference>
<dbReference type="GO" id="GO:0016702">
    <property type="term" value="F:oxidoreductase activity, acting on single donors with incorporation of molecular oxygen, incorporation of two atoms of oxygen"/>
    <property type="evidence" value="ECO:0007669"/>
    <property type="project" value="InterPro"/>
</dbReference>
<sequence length="203" mass="23458">MPFHNDCLDFWDTTRSFVSNYVDLYYECDEAVTHDASLVQFWVYLDAKFPNRLPPLKLDNLKDAIAQSIVWMTAMHNHFGRIAKYMSDSAFAPLAWVEGELAARPGNAIRVAIIMAATGFSQPSILDDFSHVMLDNTAKAVCHTFTDDLKVLARKIKRRNRDRAQALQHLFDGNFRRCLIFRVNYNIEKRRIHSMTLTTQSRP</sequence>
<protein>
    <submittedName>
        <fullName evidence="3">Aste57867_4272 protein</fullName>
    </submittedName>
</protein>
<dbReference type="AlphaFoldDB" id="A0A485KFL6"/>
<organism evidence="3 4">
    <name type="scientific">Aphanomyces stellatus</name>
    <dbReference type="NCBI Taxonomy" id="120398"/>
    <lineage>
        <taxon>Eukaryota</taxon>
        <taxon>Sar</taxon>
        <taxon>Stramenopiles</taxon>
        <taxon>Oomycota</taxon>
        <taxon>Saprolegniomycetes</taxon>
        <taxon>Saprolegniales</taxon>
        <taxon>Verrucalvaceae</taxon>
        <taxon>Aphanomyces</taxon>
    </lineage>
</organism>
<evidence type="ECO:0000313" key="2">
    <source>
        <dbReference type="EMBL" id="KAF0713609.1"/>
    </source>
</evidence>
<dbReference type="InterPro" id="IPR036226">
    <property type="entry name" value="LipOase_C_sf"/>
</dbReference>
<dbReference type="OrthoDB" id="9978233at2759"/>
<keyword evidence="4" id="KW-1185">Reference proteome</keyword>
<dbReference type="EMBL" id="VJMH01000984">
    <property type="protein sequence ID" value="KAF0713609.1"/>
    <property type="molecule type" value="Genomic_DNA"/>
</dbReference>
<evidence type="ECO:0000259" key="1">
    <source>
        <dbReference type="PROSITE" id="PS51393"/>
    </source>
</evidence>
<reference evidence="2" key="2">
    <citation type="submission" date="2019-06" db="EMBL/GenBank/DDBJ databases">
        <title>Genomics analysis of Aphanomyces spp. identifies a new class of oomycete effector associated with host adaptation.</title>
        <authorList>
            <person name="Gaulin E."/>
        </authorList>
    </citation>
    <scope>NUCLEOTIDE SEQUENCE</scope>
    <source>
        <strain evidence="2">CBS 578.67</strain>
    </source>
</reference>
<gene>
    <name evidence="3" type="primary">Aste57867_4272</name>
    <name evidence="2" type="ORF">As57867_004261</name>
    <name evidence="3" type="ORF">ASTE57867_4272</name>
</gene>
<evidence type="ECO:0000313" key="4">
    <source>
        <dbReference type="Proteomes" id="UP000332933"/>
    </source>
</evidence>
<dbReference type="GO" id="GO:0046872">
    <property type="term" value="F:metal ion binding"/>
    <property type="evidence" value="ECO:0007669"/>
    <property type="project" value="InterPro"/>
</dbReference>
<evidence type="ECO:0000313" key="3">
    <source>
        <dbReference type="EMBL" id="VFT81387.1"/>
    </source>
</evidence>
<dbReference type="PROSITE" id="PS51393">
    <property type="entry name" value="LIPOXYGENASE_3"/>
    <property type="match status" value="1"/>
</dbReference>
<dbReference type="Proteomes" id="UP000332933">
    <property type="component" value="Unassembled WGS sequence"/>
</dbReference>
<dbReference type="EMBL" id="CAADRA010000984">
    <property type="protein sequence ID" value="VFT81387.1"/>
    <property type="molecule type" value="Genomic_DNA"/>
</dbReference>
<name>A0A485KFL6_9STRA</name>
<dbReference type="Pfam" id="PF00305">
    <property type="entry name" value="Lipoxygenase"/>
    <property type="match status" value="1"/>
</dbReference>
<proteinExistence type="predicted"/>
<feature type="domain" description="Lipoxygenase" evidence="1">
    <location>
        <begin position="1"/>
        <end position="42"/>
    </location>
</feature>
<accession>A0A485KFL6</accession>